<protein>
    <submittedName>
        <fullName evidence="1">Uncharacterized protein</fullName>
    </submittedName>
</protein>
<sequence>MFSCNHFPKMCKDRTSLTEMPFQWPAAHLNESEEYFPTLDTTLTTSHACYARNGYDVCVSYDRTS</sequence>
<dbReference type="STRING" id="521674.Plim_1961"/>
<dbReference type="KEGG" id="plm:Plim_1961"/>
<name>D5SXV4_PLAL2</name>
<organism evidence="1 2">
    <name type="scientific">Planctopirus limnophila (strain ATCC 43296 / DSM 3776 / IFAM 1008 / Mu 290)</name>
    <name type="common">Planctomyces limnophilus</name>
    <dbReference type="NCBI Taxonomy" id="521674"/>
    <lineage>
        <taxon>Bacteria</taxon>
        <taxon>Pseudomonadati</taxon>
        <taxon>Planctomycetota</taxon>
        <taxon>Planctomycetia</taxon>
        <taxon>Planctomycetales</taxon>
        <taxon>Planctomycetaceae</taxon>
        <taxon>Planctopirus</taxon>
    </lineage>
</organism>
<dbReference type="Proteomes" id="UP000002220">
    <property type="component" value="Chromosome"/>
</dbReference>
<evidence type="ECO:0000313" key="1">
    <source>
        <dbReference type="EMBL" id="ADG67791.1"/>
    </source>
</evidence>
<proteinExistence type="predicted"/>
<accession>D5SXV4</accession>
<dbReference type="AlphaFoldDB" id="D5SXV4"/>
<keyword evidence="2" id="KW-1185">Reference proteome</keyword>
<gene>
    <name evidence="1" type="ordered locus">Plim_1961</name>
</gene>
<reference evidence="1 2" key="1">
    <citation type="journal article" date="2010" name="Stand. Genomic Sci.">
        <title>Complete genome sequence of Planctomyces limnophilus type strain (Mu 290).</title>
        <authorList>
            <person name="Labutti K."/>
            <person name="Sikorski J."/>
            <person name="Schneider S."/>
            <person name="Nolan M."/>
            <person name="Lucas S."/>
            <person name="Glavina Del Rio T."/>
            <person name="Tice H."/>
            <person name="Cheng J.F."/>
            <person name="Goodwin L."/>
            <person name="Pitluck S."/>
            <person name="Liolios K."/>
            <person name="Ivanova N."/>
            <person name="Mavromatis K."/>
            <person name="Mikhailova N."/>
            <person name="Pati A."/>
            <person name="Chen A."/>
            <person name="Palaniappan K."/>
            <person name="Land M."/>
            <person name="Hauser L."/>
            <person name="Chang Y.J."/>
            <person name="Jeffries C.D."/>
            <person name="Tindall B.J."/>
            <person name="Rohde M."/>
            <person name="Goker M."/>
            <person name="Woyke T."/>
            <person name="Bristow J."/>
            <person name="Eisen J.A."/>
            <person name="Markowitz V."/>
            <person name="Hugenholtz P."/>
            <person name="Kyrpides N.C."/>
            <person name="Klenk H.P."/>
            <person name="Lapidus A."/>
        </authorList>
    </citation>
    <scope>NUCLEOTIDE SEQUENCE [LARGE SCALE GENOMIC DNA]</scope>
    <source>
        <strain evidence="2">ATCC 43296 / DSM 3776 / IFAM 1008 / 290</strain>
    </source>
</reference>
<dbReference type="HOGENOM" id="CLU_2846026_0_0_0"/>
<evidence type="ECO:0000313" key="2">
    <source>
        <dbReference type="Proteomes" id="UP000002220"/>
    </source>
</evidence>
<dbReference type="EMBL" id="CP001744">
    <property type="protein sequence ID" value="ADG67791.1"/>
    <property type="molecule type" value="Genomic_DNA"/>
</dbReference>